<sequence>MTHPAFRGSESQANTQVNAYFDALGRSDAEFLDTTNEAVAHGAALFPSGANRFRAVRTPQSLILATEGLAGHGVELYLEIMHGHGWMYEQIKLNWQYRVLQEAAGAVNLLGGLPVENFPVVLPVAAVNAAPMQLYFQEGGAGGLALLAGMAVPGRPATTADGTVTMVALTPITPAEYRRVQDSGSAEAVAANRAEMGFHHVVVDSAEVTGMIDERLAQRPD</sequence>
<evidence type="ECO:0000313" key="2">
    <source>
        <dbReference type="Proteomes" id="UP001180840"/>
    </source>
</evidence>
<dbReference type="RefSeq" id="WP_290195207.1">
    <property type="nucleotide sequence ID" value="NZ_CP047654.1"/>
</dbReference>
<accession>A0ABU1ZYE9</accession>
<evidence type="ECO:0008006" key="3">
    <source>
        <dbReference type="Google" id="ProtNLM"/>
    </source>
</evidence>
<dbReference type="Proteomes" id="UP001180840">
    <property type="component" value="Unassembled WGS sequence"/>
</dbReference>
<comment type="caution">
    <text evidence="1">The sequence shown here is derived from an EMBL/GenBank/DDBJ whole genome shotgun (WGS) entry which is preliminary data.</text>
</comment>
<reference evidence="1" key="1">
    <citation type="submission" date="2023-07" db="EMBL/GenBank/DDBJ databases">
        <title>Sequencing the genomes of 1000 actinobacteria strains.</title>
        <authorList>
            <person name="Klenk H.-P."/>
        </authorList>
    </citation>
    <scope>NUCLEOTIDE SEQUENCE</scope>
    <source>
        <strain evidence="1">DSM 107476</strain>
    </source>
</reference>
<keyword evidence="2" id="KW-1185">Reference proteome</keyword>
<organism evidence="1 2">
    <name type="scientific">Corynebacterium guangdongense</name>
    <dbReference type="NCBI Taxonomy" id="1783348"/>
    <lineage>
        <taxon>Bacteria</taxon>
        <taxon>Bacillati</taxon>
        <taxon>Actinomycetota</taxon>
        <taxon>Actinomycetes</taxon>
        <taxon>Mycobacteriales</taxon>
        <taxon>Corynebacteriaceae</taxon>
        <taxon>Corynebacterium</taxon>
    </lineage>
</organism>
<protein>
    <recommendedName>
        <fullName evidence="3">Suppressor of fused protein (SUFU)</fullName>
    </recommendedName>
</protein>
<gene>
    <name evidence="1" type="ORF">J2S39_001632</name>
</gene>
<proteinExistence type="predicted"/>
<dbReference type="EMBL" id="JAVDXZ010000001">
    <property type="protein sequence ID" value="MDR7329956.1"/>
    <property type="molecule type" value="Genomic_DNA"/>
</dbReference>
<name>A0ABU1ZYE9_9CORY</name>
<evidence type="ECO:0000313" key="1">
    <source>
        <dbReference type="EMBL" id="MDR7329956.1"/>
    </source>
</evidence>